<dbReference type="PROSITE" id="PS51354">
    <property type="entry name" value="GLUTAREDOXIN_2"/>
    <property type="match status" value="1"/>
</dbReference>
<dbReference type="GO" id="GO:0005737">
    <property type="term" value="C:cytoplasm"/>
    <property type="evidence" value="ECO:0007669"/>
    <property type="project" value="TreeGrafter"/>
</dbReference>
<dbReference type="InterPro" id="IPR011899">
    <property type="entry name" value="Glutaredoxin_euk/vir"/>
</dbReference>
<dbReference type="EMBL" id="CAJGYM010000002">
    <property type="protein sequence ID" value="CAD6185078.1"/>
    <property type="molecule type" value="Genomic_DNA"/>
</dbReference>
<evidence type="ECO:0000313" key="4">
    <source>
        <dbReference type="Proteomes" id="UP000835052"/>
    </source>
</evidence>
<dbReference type="SUPFAM" id="SSF52833">
    <property type="entry name" value="Thioredoxin-like"/>
    <property type="match status" value="1"/>
</dbReference>
<proteinExistence type="predicted"/>
<evidence type="ECO:0000259" key="2">
    <source>
        <dbReference type="Pfam" id="PF00462"/>
    </source>
</evidence>
<dbReference type="InterPro" id="IPR002109">
    <property type="entry name" value="Glutaredoxin"/>
</dbReference>
<dbReference type="InterPro" id="IPR014025">
    <property type="entry name" value="Glutaredoxin_subgr"/>
</dbReference>
<reference evidence="3" key="1">
    <citation type="submission" date="2020-10" db="EMBL/GenBank/DDBJ databases">
        <authorList>
            <person name="Kikuchi T."/>
        </authorList>
    </citation>
    <scope>NUCLEOTIDE SEQUENCE</scope>
    <source>
        <strain evidence="3">NKZ352</strain>
    </source>
</reference>
<keyword evidence="1" id="KW-0812">Transmembrane</keyword>
<keyword evidence="4" id="KW-1185">Reference proteome</keyword>
<evidence type="ECO:0000256" key="1">
    <source>
        <dbReference type="SAM" id="Phobius"/>
    </source>
</evidence>
<protein>
    <recommendedName>
        <fullName evidence="2">Glutaredoxin domain-containing protein</fullName>
    </recommendedName>
</protein>
<dbReference type="CDD" id="cd03419">
    <property type="entry name" value="GRX_GRXh_1_2_like"/>
    <property type="match status" value="1"/>
</dbReference>
<dbReference type="AlphaFoldDB" id="A0A8S1GQS0"/>
<dbReference type="OrthoDB" id="418495at2759"/>
<dbReference type="PRINTS" id="PR00160">
    <property type="entry name" value="GLUTAREDOXIN"/>
</dbReference>
<feature type="transmembrane region" description="Helical" evidence="1">
    <location>
        <begin position="38"/>
        <end position="61"/>
    </location>
</feature>
<feature type="domain" description="Glutaredoxin" evidence="2">
    <location>
        <begin position="109"/>
        <end position="172"/>
    </location>
</feature>
<dbReference type="PANTHER" id="PTHR45694">
    <property type="entry name" value="GLUTAREDOXIN 2"/>
    <property type="match status" value="1"/>
</dbReference>
<evidence type="ECO:0000313" key="3">
    <source>
        <dbReference type="EMBL" id="CAD6185078.1"/>
    </source>
</evidence>
<keyword evidence="1" id="KW-1133">Transmembrane helix</keyword>
<dbReference type="PANTHER" id="PTHR45694:SF18">
    <property type="entry name" value="GLUTAREDOXIN-1-RELATED"/>
    <property type="match status" value="1"/>
</dbReference>
<dbReference type="Proteomes" id="UP000835052">
    <property type="component" value="Unassembled WGS sequence"/>
</dbReference>
<name>A0A8S1GQS0_9PELO</name>
<dbReference type="GO" id="GO:0015038">
    <property type="term" value="F:glutathione disulfide oxidoreductase activity"/>
    <property type="evidence" value="ECO:0007669"/>
    <property type="project" value="TreeGrafter"/>
</dbReference>
<dbReference type="GO" id="GO:0034599">
    <property type="term" value="P:cellular response to oxidative stress"/>
    <property type="evidence" value="ECO:0007669"/>
    <property type="project" value="TreeGrafter"/>
</dbReference>
<gene>
    <name evidence="3" type="ORF">CAUJ_LOCUS997</name>
</gene>
<dbReference type="NCBIfam" id="TIGR02180">
    <property type="entry name" value="GRX_euk"/>
    <property type="match status" value="1"/>
</dbReference>
<dbReference type="InterPro" id="IPR036249">
    <property type="entry name" value="Thioredoxin-like_sf"/>
</dbReference>
<comment type="caution">
    <text evidence="3">The sequence shown here is derived from an EMBL/GenBank/DDBJ whole genome shotgun (WGS) entry which is preliminary data.</text>
</comment>
<accession>A0A8S1GQS0</accession>
<dbReference type="Pfam" id="PF00462">
    <property type="entry name" value="Glutaredoxin"/>
    <property type="match status" value="1"/>
</dbReference>
<dbReference type="Gene3D" id="3.40.30.10">
    <property type="entry name" value="Glutaredoxin"/>
    <property type="match status" value="1"/>
</dbReference>
<sequence length="203" mass="23332">MPEQIHSLEARISATCAIGTAQNTDAPDVYRRLVTVSFVLNFIIYCHSLTLLPFLVHFTFFDAEINMKAQAFLCVAFFLVHFISAEEKIKNAHETMTDHIMNDITTHKVMVYSKTFCPYSKKLKKILSNYNIEDLKIVELDEQNDMTDMQDFLKTMSGRTTVPQLFINGRFIGGHDETRAIEDRGELRPLLEKANALSDRNEF</sequence>
<organism evidence="3 4">
    <name type="scientific">Caenorhabditis auriculariae</name>
    <dbReference type="NCBI Taxonomy" id="2777116"/>
    <lineage>
        <taxon>Eukaryota</taxon>
        <taxon>Metazoa</taxon>
        <taxon>Ecdysozoa</taxon>
        <taxon>Nematoda</taxon>
        <taxon>Chromadorea</taxon>
        <taxon>Rhabditida</taxon>
        <taxon>Rhabditina</taxon>
        <taxon>Rhabditomorpha</taxon>
        <taxon>Rhabditoidea</taxon>
        <taxon>Rhabditidae</taxon>
        <taxon>Peloderinae</taxon>
        <taxon>Caenorhabditis</taxon>
    </lineage>
</organism>
<keyword evidence="1" id="KW-0472">Membrane</keyword>